<dbReference type="NCBIfam" id="TIGR00657">
    <property type="entry name" value="asp_kinases"/>
    <property type="match status" value="1"/>
</dbReference>
<keyword evidence="11" id="KW-1185">Reference proteome</keyword>
<sequence length="427" mass="48017">MIQPLVYKFGGASIKDAKAIKNIAALLKKRWTNGLVMVISAAGDTTDRLENLIDLALQQKSFDKELIQLLDFHEDICRGLFQPGHGIFARVDNQFAQLRRTLENLAIKEDSDFFYDQVIGYGELISTRIVQEYLCESGLACLWQDARELVRTDSQTKMAKVDWALTMQYCRRALFPKLEKYPVVTQGFIGTDLLGNTTTLGREGSDFTAAIMGVSLGASAVTIWKDVAGILNGDPDIFPDAVKFEYLDFEEAAEMTYYGAKVIHPKTIKPLAKHGIPLYVKSFVNPDAPGTVIGSFGQAPRIPITIFKSQLTLIELRILDLSMIGSFHFEMIYEVAKKLNWRIQLVQASAAHISILINDIPVTAEQLAKPFREIFRVKSKAGLKMITVKNPTDAERTHYRKVAENLLLEQDSPELIQWVYEEYSPEA</sequence>
<keyword evidence="4" id="KW-0547">Nucleotide-binding</keyword>
<comment type="pathway">
    <text evidence="8">Amino-acid biosynthesis; L-threonine biosynthesis; L-threonine from L-aspartate: step 1/5.</text>
</comment>
<comment type="similarity">
    <text evidence="2 7">Belongs to the aspartokinase family.</text>
</comment>
<evidence type="ECO:0000256" key="7">
    <source>
        <dbReference type="RuleBase" id="RU003448"/>
    </source>
</evidence>
<keyword evidence="3 7" id="KW-0808">Transferase</keyword>
<protein>
    <recommendedName>
        <fullName evidence="7">Aspartokinase</fullName>
        <ecNumber evidence="7">2.7.2.4</ecNumber>
    </recommendedName>
</protein>
<dbReference type="UniPathway" id="UPA00051">
    <property type="reaction ID" value="UER00462"/>
</dbReference>
<dbReference type="PANTHER" id="PTHR21499:SF59">
    <property type="entry name" value="ASPARTOKINASE"/>
    <property type="match status" value="1"/>
</dbReference>
<dbReference type="GO" id="GO:0005524">
    <property type="term" value="F:ATP binding"/>
    <property type="evidence" value="ECO:0007669"/>
    <property type="project" value="UniProtKB-KW"/>
</dbReference>
<evidence type="ECO:0000256" key="2">
    <source>
        <dbReference type="ARBA" id="ARBA00010122"/>
    </source>
</evidence>
<evidence type="ECO:0000259" key="9">
    <source>
        <dbReference type="Pfam" id="PF00696"/>
    </source>
</evidence>
<dbReference type="Gene3D" id="1.20.120.1320">
    <property type="entry name" value="Aspartokinase, catalytic domain"/>
    <property type="match status" value="1"/>
</dbReference>
<dbReference type="Proteomes" id="UP000184513">
    <property type="component" value="Unassembled WGS sequence"/>
</dbReference>
<reference evidence="10 11" key="1">
    <citation type="submission" date="2016-11" db="EMBL/GenBank/DDBJ databases">
        <authorList>
            <person name="Jaros S."/>
            <person name="Januszkiewicz K."/>
            <person name="Wedrychowicz H."/>
        </authorList>
    </citation>
    <scope>NUCLEOTIDE SEQUENCE [LARGE SCALE GENOMIC DNA]</scope>
    <source>
        <strain evidence="10 11">CGMCC 1.6102</strain>
    </source>
</reference>
<comment type="pathway">
    <text evidence="1 8">Amino-acid biosynthesis; L-lysine biosynthesis via DAP pathway; (S)-tetrahydrodipicolinate from L-aspartate: step 1/4.</text>
</comment>
<dbReference type="UniPathway" id="UPA00034">
    <property type="reaction ID" value="UER00015"/>
</dbReference>
<dbReference type="OrthoDB" id="9799110at2"/>
<dbReference type="UniPathway" id="UPA00050">
    <property type="reaction ID" value="UER00461"/>
</dbReference>
<organism evidence="10 11">
    <name type="scientific">Cyclobacterium lianum</name>
    <dbReference type="NCBI Taxonomy" id="388280"/>
    <lineage>
        <taxon>Bacteria</taxon>
        <taxon>Pseudomonadati</taxon>
        <taxon>Bacteroidota</taxon>
        <taxon>Cytophagia</taxon>
        <taxon>Cytophagales</taxon>
        <taxon>Cyclobacteriaceae</taxon>
        <taxon>Cyclobacterium</taxon>
    </lineage>
</organism>
<evidence type="ECO:0000256" key="3">
    <source>
        <dbReference type="ARBA" id="ARBA00022679"/>
    </source>
</evidence>
<dbReference type="InterPro" id="IPR001048">
    <property type="entry name" value="Asp/Glu/Uridylate_kinase"/>
</dbReference>
<dbReference type="InterPro" id="IPR001341">
    <property type="entry name" value="Asp_kinase"/>
</dbReference>
<dbReference type="InterPro" id="IPR042199">
    <property type="entry name" value="AsparK_Bifunc_asparK/hSer_DH"/>
</dbReference>
<dbReference type="InterPro" id="IPR036393">
    <property type="entry name" value="AceGlu_kinase-like_sf"/>
</dbReference>
<comment type="pathway">
    <text evidence="8">Amino-acid biosynthesis; L-methionine biosynthesis via de novo pathway; L-homoserine from L-aspartate: step 1/3.</text>
</comment>
<dbReference type="RefSeq" id="WP_073095537.1">
    <property type="nucleotide sequence ID" value="NZ_FRCY01000010.1"/>
</dbReference>
<dbReference type="GO" id="GO:0009088">
    <property type="term" value="P:threonine biosynthetic process"/>
    <property type="evidence" value="ECO:0007669"/>
    <property type="project" value="UniProtKB-UniPathway"/>
</dbReference>
<evidence type="ECO:0000313" key="10">
    <source>
        <dbReference type="EMBL" id="SHN19756.1"/>
    </source>
</evidence>
<dbReference type="Gene3D" id="3.40.1160.10">
    <property type="entry name" value="Acetylglutamate kinase-like"/>
    <property type="match status" value="1"/>
</dbReference>
<dbReference type="AlphaFoldDB" id="A0A1M7PR69"/>
<dbReference type="GO" id="GO:0005829">
    <property type="term" value="C:cytosol"/>
    <property type="evidence" value="ECO:0007669"/>
    <property type="project" value="TreeGrafter"/>
</dbReference>
<dbReference type="EMBL" id="FRCY01000010">
    <property type="protein sequence ID" value="SHN19756.1"/>
    <property type="molecule type" value="Genomic_DNA"/>
</dbReference>
<evidence type="ECO:0000256" key="8">
    <source>
        <dbReference type="RuleBase" id="RU004249"/>
    </source>
</evidence>
<evidence type="ECO:0000256" key="5">
    <source>
        <dbReference type="ARBA" id="ARBA00022777"/>
    </source>
</evidence>
<dbReference type="SUPFAM" id="SSF53633">
    <property type="entry name" value="Carbamate kinase-like"/>
    <property type="match status" value="1"/>
</dbReference>
<keyword evidence="6" id="KW-0067">ATP-binding</keyword>
<accession>A0A1M7PR69</accession>
<keyword evidence="8" id="KW-0028">Amino-acid biosynthesis</keyword>
<name>A0A1M7PR69_9BACT</name>
<dbReference type="GO" id="GO:0004072">
    <property type="term" value="F:aspartate kinase activity"/>
    <property type="evidence" value="ECO:0007669"/>
    <property type="project" value="UniProtKB-EC"/>
</dbReference>
<dbReference type="GO" id="GO:0009090">
    <property type="term" value="P:homoserine biosynthetic process"/>
    <property type="evidence" value="ECO:0007669"/>
    <property type="project" value="TreeGrafter"/>
</dbReference>
<proteinExistence type="inferred from homology"/>
<dbReference type="EC" id="2.7.2.4" evidence="7"/>
<feature type="domain" description="Aspartate/glutamate/uridylate kinase" evidence="9">
    <location>
        <begin position="5"/>
        <end position="282"/>
    </location>
</feature>
<dbReference type="PANTHER" id="PTHR21499">
    <property type="entry name" value="ASPARTATE KINASE"/>
    <property type="match status" value="1"/>
</dbReference>
<keyword evidence="5 7" id="KW-0418">Kinase</keyword>
<evidence type="ECO:0000313" key="11">
    <source>
        <dbReference type="Proteomes" id="UP000184513"/>
    </source>
</evidence>
<evidence type="ECO:0000256" key="1">
    <source>
        <dbReference type="ARBA" id="ARBA00004766"/>
    </source>
</evidence>
<dbReference type="STRING" id="388280.SAMN04488057_11036"/>
<evidence type="ECO:0000256" key="6">
    <source>
        <dbReference type="ARBA" id="ARBA00022840"/>
    </source>
</evidence>
<gene>
    <name evidence="10" type="ORF">SAMN04488057_11036</name>
</gene>
<dbReference type="Pfam" id="PF00696">
    <property type="entry name" value="AA_kinase"/>
    <property type="match status" value="1"/>
</dbReference>
<evidence type="ECO:0000256" key="4">
    <source>
        <dbReference type="ARBA" id="ARBA00022741"/>
    </source>
</evidence>
<comment type="catalytic activity">
    <reaction evidence="7">
        <text>L-aspartate + ATP = 4-phospho-L-aspartate + ADP</text>
        <dbReference type="Rhea" id="RHEA:23776"/>
        <dbReference type="ChEBI" id="CHEBI:29991"/>
        <dbReference type="ChEBI" id="CHEBI:30616"/>
        <dbReference type="ChEBI" id="CHEBI:57535"/>
        <dbReference type="ChEBI" id="CHEBI:456216"/>
        <dbReference type="EC" id="2.7.2.4"/>
    </reaction>
</comment>
<dbReference type="GO" id="GO:0009089">
    <property type="term" value="P:lysine biosynthetic process via diaminopimelate"/>
    <property type="evidence" value="ECO:0007669"/>
    <property type="project" value="UniProtKB-UniPathway"/>
</dbReference>